<dbReference type="RefSeq" id="WP_192006911.1">
    <property type="nucleotide sequence ID" value="NZ_JACYTQ010000001.1"/>
</dbReference>
<feature type="transmembrane region" description="Helical" evidence="8">
    <location>
        <begin position="113"/>
        <end position="131"/>
    </location>
</feature>
<feature type="transmembrane region" description="Helical" evidence="8">
    <location>
        <begin position="206"/>
        <end position="224"/>
    </location>
</feature>
<name>A0ABR9AEM9_9BACT</name>
<dbReference type="InterPro" id="IPR050297">
    <property type="entry name" value="LipidA_mod_glycosyltrf_83"/>
</dbReference>
<dbReference type="Proteomes" id="UP000647133">
    <property type="component" value="Unassembled WGS sequence"/>
</dbReference>
<keyword evidence="6 8" id="KW-1133">Transmembrane helix</keyword>
<comment type="caution">
    <text evidence="10">The sequence shown here is derived from an EMBL/GenBank/DDBJ whole genome shotgun (WGS) entry which is preliminary data.</text>
</comment>
<feature type="transmembrane region" description="Helical" evidence="8">
    <location>
        <begin position="137"/>
        <end position="153"/>
    </location>
</feature>
<feature type="transmembrane region" description="Helical" evidence="8">
    <location>
        <begin position="182"/>
        <end position="199"/>
    </location>
</feature>
<keyword evidence="4" id="KW-0808">Transferase</keyword>
<evidence type="ECO:0000313" key="10">
    <source>
        <dbReference type="EMBL" id="MBD8487121.1"/>
    </source>
</evidence>
<feature type="transmembrane region" description="Helical" evidence="8">
    <location>
        <begin position="12"/>
        <end position="29"/>
    </location>
</feature>
<feature type="transmembrane region" description="Helical" evidence="8">
    <location>
        <begin position="311"/>
        <end position="329"/>
    </location>
</feature>
<reference evidence="10 11" key="1">
    <citation type="submission" date="2020-09" db="EMBL/GenBank/DDBJ databases">
        <title>Echinicola sp. CAU 1574 isolated from sand of Sido Beach.</title>
        <authorList>
            <person name="Kim W."/>
        </authorList>
    </citation>
    <scope>NUCLEOTIDE SEQUENCE [LARGE SCALE GENOMIC DNA]</scope>
    <source>
        <strain evidence="10 11">CAU 1574</strain>
    </source>
</reference>
<dbReference type="Pfam" id="PF13231">
    <property type="entry name" value="PMT_2"/>
    <property type="match status" value="1"/>
</dbReference>
<keyword evidence="7 8" id="KW-0472">Membrane</keyword>
<comment type="subcellular location">
    <subcellularLocation>
        <location evidence="1">Cell membrane</location>
        <topology evidence="1">Multi-pass membrane protein</topology>
    </subcellularLocation>
</comment>
<gene>
    <name evidence="10" type="ORF">IFO69_00035</name>
</gene>
<accession>A0ABR9AEM9</accession>
<evidence type="ECO:0000256" key="3">
    <source>
        <dbReference type="ARBA" id="ARBA00022676"/>
    </source>
</evidence>
<dbReference type="EMBL" id="JACYTQ010000001">
    <property type="protein sequence ID" value="MBD8487121.1"/>
    <property type="molecule type" value="Genomic_DNA"/>
</dbReference>
<protein>
    <submittedName>
        <fullName evidence="10">Glycosyltransferase family 39 protein</fullName>
    </submittedName>
</protein>
<evidence type="ECO:0000256" key="7">
    <source>
        <dbReference type="ARBA" id="ARBA00023136"/>
    </source>
</evidence>
<evidence type="ECO:0000256" key="4">
    <source>
        <dbReference type="ARBA" id="ARBA00022679"/>
    </source>
</evidence>
<feature type="domain" description="Glycosyltransferase RgtA/B/C/D-like" evidence="9">
    <location>
        <begin position="74"/>
        <end position="213"/>
    </location>
</feature>
<evidence type="ECO:0000256" key="6">
    <source>
        <dbReference type="ARBA" id="ARBA00022989"/>
    </source>
</evidence>
<dbReference type="PANTHER" id="PTHR33908:SF11">
    <property type="entry name" value="MEMBRANE PROTEIN"/>
    <property type="match status" value="1"/>
</dbReference>
<evidence type="ECO:0000256" key="8">
    <source>
        <dbReference type="SAM" id="Phobius"/>
    </source>
</evidence>
<keyword evidence="3" id="KW-0328">Glycosyltransferase</keyword>
<dbReference type="PANTHER" id="PTHR33908">
    <property type="entry name" value="MANNOSYLTRANSFERASE YKCB-RELATED"/>
    <property type="match status" value="1"/>
</dbReference>
<organism evidence="10 11">
    <name type="scientific">Echinicola arenosa</name>
    <dbReference type="NCBI Taxonomy" id="2774144"/>
    <lineage>
        <taxon>Bacteria</taxon>
        <taxon>Pseudomonadati</taxon>
        <taxon>Bacteroidota</taxon>
        <taxon>Cytophagia</taxon>
        <taxon>Cytophagales</taxon>
        <taxon>Cyclobacteriaceae</taxon>
        <taxon>Echinicola</taxon>
    </lineage>
</organism>
<dbReference type="InterPro" id="IPR038731">
    <property type="entry name" value="RgtA/B/C-like"/>
</dbReference>
<evidence type="ECO:0000259" key="9">
    <source>
        <dbReference type="Pfam" id="PF13231"/>
    </source>
</evidence>
<feature type="transmembrane region" description="Helical" evidence="8">
    <location>
        <begin position="272"/>
        <end position="299"/>
    </location>
</feature>
<feature type="transmembrane region" description="Helical" evidence="8">
    <location>
        <begin position="335"/>
        <end position="356"/>
    </location>
</feature>
<evidence type="ECO:0000256" key="5">
    <source>
        <dbReference type="ARBA" id="ARBA00022692"/>
    </source>
</evidence>
<feature type="transmembrane region" description="Helical" evidence="8">
    <location>
        <begin position="84"/>
        <end position="101"/>
    </location>
</feature>
<sequence length="387" mass="44603">MKLFPSFSLQQVYILILSLGFILVNLVLYSKLGVMEDSDTDRYLIYAQEIQERGIFFKPHEFWYIAYPIFIISMTSIYDSLAMVVVGQLLLSYLALLSVYASAKRLHGNSKAGLLAGLAFVAFFMISYWNFEIYCESLLISLNCLAFHFILLWSEGKRESRLVILGVLIIGVAVFTKPTGVALLAAVFAFLVVMLWPKLKGRSLKLVLVTFGAVSILVLTNFMLSTFTFVRDYQVGEIIYNLEVLPFEEHEAWLKLDVPENLYIPDDSLPPLVQLLLVILMNPWYAMKLMLAKLFYYLFYLRPYYSWKHNLFMIVILVPMYIGFFKGMFSEKLRWSIKVVVGVFLVVSILSPVLMTIDWRNRFLVAVLPWIFMVGSGYLAQLRKTEV</sequence>
<evidence type="ECO:0000256" key="1">
    <source>
        <dbReference type="ARBA" id="ARBA00004651"/>
    </source>
</evidence>
<keyword evidence="5 8" id="KW-0812">Transmembrane</keyword>
<feature type="transmembrane region" description="Helical" evidence="8">
    <location>
        <begin position="363"/>
        <end position="381"/>
    </location>
</feature>
<evidence type="ECO:0000256" key="2">
    <source>
        <dbReference type="ARBA" id="ARBA00022475"/>
    </source>
</evidence>
<evidence type="ECO:0000313" key="11">
    <source>
        <dbReference type="Proteomes" id="UP000647133"/>
    </source>
</evidence>
<keyword evidence="11" id="KW-1185">Reference proteome</keyword>
<proteinExistence type="predicted"/>
<keyword evidence="2" id="KW-1003">Cell membrane</keyword>